<keyword evidence="5" id="KW-1185">Reference proteome</keyword>
<proteinExistence type="predicted"/>
<feature type="domain" description="Apple" evidence="3">
    <location>
        <begin position="54"/>
        <end position="134"/>
    </location>
</feature>
<organism evidence="4 5">
    <name type="scientific">Arachis hypogaea</name>
    <name type="common">Peanut</name>
    <dbReference type="NCBI Taxonomy" id="3818"/>
    <lineage>
        <taxon>Eukaryota</taxon>
        <taxon>Viridiplantae</taxon>
        <taxon>Streptophyta</taxon>
        <taxon>Embryophyta</taxon>
        <taxon>Tracheophyta</taxon>
        <taxon>Spermatophyta</taxon>
        <taxon>Magnoliopsida</taxon>
        <taxon>eudicotyledons</taxon>
        <taxon>Gunneridae</taxon>
        <taxon>Pentapetalae</taxon>
        <taxon>rosids</taxon>
        <taxon>fabids</taxon>
        <taxon>Fabales</taxon>
        <taxon>Fabaceae</taxon>
        <taxon>Papilionoideae</taxon>
        <taxon>50 kb inversion clade</taxon>
        <taxon>dalbergioids sensu lato</taxon>
        <taxon>Dalbergieae</taxon>
        <taxon>Pterocarpus clade</taxon>
        <taxon>Arachis</taxon>
    </lineage>
</organism>
<feature type="signal peptide" evidence="2">
    <location>
        <begin position="1"/>
        <end position="19"/>
    </location>
</feature>
<dbReference type="InterPro" id="IPR003609">
    <property type="entry name" value="Pan_app"/>
</dbReference>
<dbReference type="Proteomes" id="UP000289738">
    <property type="component" value="Chromosome B02"/>
</dbReference>
<reference evidence="4 5" key="1">
    <citation type="submission" date="2019-01" db="EMBL/GenBank/DDBJ databases">
        <title>Sequencing of cultivated peanut Arachis hypogaea provides insights into genome evolution and oil improvement.</title>
        <authorList>
            <person name="Chen X."/>
        </authorList>
    </citation>
    <scope>NUCLEOTIDE SEQUENCE [LARGE SCALE GENOMIC DNA]</scope>
    <source>
        <strain evidence="5">cv. Fuhuasheng</strain>
        <tissue evidence="4">Leaves</tissue>
    </source>
</reference>
<dbReference type="PANTHER" id="PTHR32444">
    <property type="entry name" value="BULB-TYPE LECTIN DOMAIN-CONTAINING PROTEIN"/>
    <property type="match status" value="1"/>
</dbReference>
<accession>A0A445AFB2</accession>
<name>A0A445AFB2_ARAHY</name>
<keyword evidence="1" id="KW-0812">Transmembrane</keyword>
<evidence type="ECO:0000313" key="5">
    <source>
        <dbReference type="Proteomes" id="UP000289738"/>
    </source>
</evidence>
<dbReference type="CDD" id="cd01098">
    <property type="entry name" value="PAN_AP_plant"/>
    <property type="match status" value="1"/>
</dbReference>
<dbReference type="AlphaFoldDB" id="A0A445AFB2"/>
<keyword evidence="1" id="KW-1133">Transmembrane helix</keyword>
<dbReference type="EMBL" id="SDMP01000012">
    <property type="protein sequence ID" value="RYR25117.1"/>
    <property type="molecule type" value="Genomic_DNA"/>
</dbReference>
<dbReference type="PROSITE" id="PS50948">
    <property type="entry name" value="PAN"/>
    <property type="match status" value="1"/>
</dbReference>
<dbReference type="STRING" id="3818.A0A445AFB2"/>
<evidence type="ECO:0000256" key="1">
    <source>
        <dbReference type="SAM" id="Phobius"/>
    </source>
</evidence>
<sequence length="245" mass="27964">MPLILVATLLVLFSCCKNASPVCTCMQGFRPKNQEAWNLRDGSDGCVRNTGLNCSTDKFLHLENMKLPETSSVFMNMSITLDECGSLCKRNCSCTAYANIDIRNGETGYVMWIGQLFDMNVYHTDGQDLYLRLAAADIGSTSSNKNHRVVQAIGITLTALVLVFGLVAICYLWKKGKQRSRKDTWVMKGTWMYQSMYHLRELHMEYWFYNERVQFSLQGLQPLVANSESKLVIEQLLLKESFSRY</sequence>
<evidence type="ECO:0000256" key="2">
    <source>
        <dbReference type="SAM" id="SignalP"/>
    </source>
</evidence>
<evidence type="ECO:0000259" key="3">
    <source>
        <dbReference type="PROSITE" id="PS50948"/>
    </source>
</evidence>
<dbReference type="PANTHER" id="PTHR32444:SF89">
    <property type="entry name" value="S GLYCOPROTEIN"/>
    <property type="match status" value="1"/>
</dbReference>
<evidence type="ECO:0000313" key="4">
    <source>
        <dbReference type="EMBL" id="RYR25117.1"/>
    </source>
</evidence>
<keyword evidence="1" id="KW-0472">Membrane</keyword>
<gene>
    <name evidence="4" type="ORF">Ahy_B02g058744</name>
</gene>
<protein>
    <recommendedName>
        <fullName evidence="3">Apple domain-containing protein</fullName>
    </recommendedName>
</protein>
<feature type="chain" id="PRO_5019470270" description="Apple domain-containing protein" evidence="2">
    <location>
        <begin position="20"/>
        <end position="245"/>
    </location>
</feature>
<feature type="transmembrane region" description="Helical" evidence="1">
    <location>
        <begin position="152"/>
        <end position="173"/>
    </location>
</feature>
<comment type="caution">
    <text evidence="4">The sequence shown here is derived from an EMBL/GenBank/DDBJ whole genome shotgun (WGS) entry which is preliminary data.</text>
</comment>
<dbReference type="SMART" id="SM00473">
    <property type="entry name" value="PAN_AP"/>
    <property type="match status" value="1"/>
</dbReference>
<keyword evidence="2" id="KW-0732">Signal</keyword>
<dbReference type="Pfam" id="PF08276">
    <property type="entry name" value="PAN_2"/>
    <property type="match status" value="1"/>
</dbReference>